<evidence type="ECO:0000256" key="5">
    <source>
        <dbReference type="ARBA" id="ARBA00022490"/>
    </source>
</evidence>
<dbReference type="Gene3D" id="3.10.20.90">
    <property type="entry name" value="Phosphatidylinositol 3-kinase Catalytic Subunit, Chain A, domain 1"/>
    <property type="match status" value="1"/>
</dbReference>
<evidence type="ECO:0000256" key="1">
    <source>
        <dbReference type="ARBA" id="ARBA00004123"/>
    </source>
</evidence>
<dbReference type="GO" id="GO:0034727">
    <property type="term" value="P:piecemeal microautophagy of the nucleus"/>
    <property type="evidence" value="ECO:0007669"/>
    <property type="project" value="TreeGrafter"/>
</dbReference>
<keyword evidence="7" id="KW-0072">Autophagy</keyword>
<dbReference type="GO" id="GO:0034045">
    <property type="term" value="C:phagophore assembly site membrane"/>
    <property type="evidence" value="ECO:0007669"/>
    <property type="project" value="TreeGrafter"/>
</dbReference>
<keyword evidence="13" id="KW-0131">Cell cycle</keyword>
<evidence type="ECO:0000313" key="17">
    <source>
        <dbReference type="EMBL" id="JAT36440.1"/>
    </source>
</evidence>
<feature type="non-terminal residue" evidence="17">
    <location>
        <position position="120"/>
    </location>
</feature>
<evidence type="ECO:0000256" key="2">
    <source>
        <dbReference type="ARBA" id="ARBA00004329"/>
    </source>
</evidence>
<evidence type="ECO:0000256" key="6">
    <source>
        <dbReference type="ARBA" id="ARBA00022553"/>
    </source>
</evidence>
<dbReference type="GO" id="GO:0005764">
    <property type="term" value="C:lysosome"/>
    <property type="evidence" value="ECO:0007669"/>
    <property type="project" value="UniProtKB-SubCell"/>
</dbReference>
<dbReference type="GO" id="GO:0008285">
    <property type="term" value="P:negative regulation of cell population proliferation"/>
    <property type="evidence" value="ECO:0007669"/>
    <property type="project" value="UniProtKB-ARBA"/>
</dbReference>
<dbReference type="GO" id="GO:0061709">
    <property type="term" value="P:reticulophagy"/>
    <property type="evidence" value="ECO:0007669"/>
    <property type="project" value="TreeGrafter"/>
</dbReference>
<evidence type="ECO:0000256" key="14">
    <source>
        <dbReference type="ARBA" id="ARBA00053494"/>
    </source>
</evidence>
<name>A0A1B6MKF6_9HEMI</name>
<organism evidence="17">
    <name type="scientific">Graphocephala atropunctata</name>
    <dbReference type="NCBI Taxonomy" id="36148"/>
    <lineage>
        <taxon>Eukaryota</taxon>
        <taxon>Metazoa</taxon>
        <taxon>Ecdysozoa</taxon>
        <taxon>Arthropoda</taxon>
        <taxon>Hexapoda</taxon>
        <taxon>Insecta</taxon>
        <taxon>Pterygota</taxon>
        <taxon>Neoptera</taxon>
        <taxon>Paraneoptera</taxon>
        <taxon>Hemiptera</taxon>
        <taxon>Auchenorrhyncha</taxon>
        <taxon>Membracoidea</taxon>
        <taxon>Cicadellidae</taxon>
        <taxon>Cicadellinae</taxon>
        <taxon>Cicadellini</taxon>
        <taxon>Graphocephala</taxon>
    </lineage>
</organism>
<evidence type="ECO:0000256" key="8">
    <source>
        <dbReference type="ARBA" id="ARBA00023015"/>
    </source>
</evidence>
<comment type="subcellular location">
    <subcellularLocation>
        <location evidence="4">Cytoplasm</location>
        <location evidence="4">Cytosol</location>
    </subcellularLocation>
    <subcellularLocation>
        <location evidence="3">Lysosome</location>
    </subcellularLocation>
    <subcellularLocation>
        <location evidence="1">Nucleus</location>
    </subcellularLocation>
    <subcellularLocation>
        <location evidence="2">Preautophagosomal structure</location>
    </subcellularLocation>
</comment>
<evidence type="ECO:0000256" key="13">
    <source>
        <dbReference type="ARBA" id="ARBA00023306"/>
    </source>
</evidence>
<evidence type="ECO:0000256" key="12">
    <source>
        <dbReference type="ARBA" id="ARBA00023242"/>
    </source>
</evidence>
<dbReference type="GO" id="GO:0061723">
    <property type="term" value="P:glycophagy"/>
    <property type="evidence" value="ECO:0007669"/>
    <property type="project" value="TreeGrafter"/>
</dbReference>
<protein>
    <recommendedName>
        <fullName evidence="15">RB1-inducible coiled-coil protein 1</fullName>
    </recommendedName>
    <alternativeName>
        <fullName evidence="16">FAK family kinase-interacting protein of 200 kDa</fullName>
    </alternativeName>
</protein>
<dbReference type="FunFam" id="3.10.20.90:FF:000049">
    <property type="entry name" value="RB1-inducible coiled-coil protein 1 isoform X1"/>
    <property type="match status" value="1"/>
</dbReference>
<dbReference type="PANTHER" id="PTHR13222">
    <property type="entry name" value="RB1-INDUCIBLE COILED-COIL"/>
    <property type="match status" value="1"/>
</dbReference>
<comment type="function">
    <text evidence="14">Involved in autophagy. Regulates early events but also late events of autophagosome formation through direct interaction with Atg16L1. Required for the formation of the autophagosome-like double-membrane structure that surrounds the Salmonella-containing vacuole (SCV) during S.typhimurium infection and subsequent xenophagy. Involved in repair of DNA damage caused by ionizing radiation, which subsequently improves cell survival by decreasing apoptosis. Inhibits PTK2/FAK1 and PTK2B/PYK2 kinase activity, affecting their downstream signaling pathways. Plays a role as a modulator of TGF-beta-signaling by restricting substrate specificity of RNF111. Functions as a DNA-binding transcription factor. Is a potent regulator of the RB1 pathway through induction of RB1 expression. Plays a crucial role in muscular differentiation. Plays an indispensable role in fetal hematopoiesis and in the regulation of neuronal homeostasis.</text>
</comment>
<evidence type="ECO:0000256" key="4">
    <source>
        <dbReference type="ARBA" id="ARBA00004514"/>
    </source>
</evidence>
<keyword evidence="5" id="KW-0963">Cytoplasm</keyword>
<keyword evidence="6" id="KW-0597">Phosphoprotein</keyword>
<evidence type="ECO:0000256" key="9">
    <source>
        <dbReference type="ARBA" id="ARBA00023054"/>
    </source>
</evidence>
<keyword evidence="11" id="KW-0458">Lysosome</keyword>
<dbReference type="GO" id="GO:0060090">
    <property type="term" value="F:molecular adaptor activity"/>
    <property type="evidence" value="ECO:0007669"/>
    <property type="project" value="TreeGrafter"/>
</dbReference>
<evidence type="ECO:0000256" key="7">
    <source>
        <dbReference type="ARBA" id="ARBA00023006"/>
    </source>
</evidence>
<dbReference type="GO" id="GO:0031090">
    <property type="term" value="C:organelle membrane"/>
    <property type="evidence" value="ECO:0007669"/>
    <property type="project" value="UniProtKB-ARBA"/>
</dbReference>
<dbReference type="GO" id="GO:0005634">
    <property type="term" value="C:nucleus"/>
    <property type="evidence" value="ECO:0007669"/>
    <property type="project" value="UniProtKB-SubCell"/>
</dbReference>
<keyword evidence="10" id="KW-0804">Transcription</keyword>
<reference evidence="17" key="1">
    <citation type="submission" date="2015-11" db="EMBL/GenBank/DDBJ databases">
        <title>De novo transcriptome assembly of four potential Pierce s Disease insect vectors from Arizona vineyards.</title>
        <authorList>
            <person name="Tassone E.E."/>
        </authorList>
    </citation>
    <scope>NUCLEOTIDE SEQUENCE</scope>
</reference>
<keyword evidence="12" id="KW-0539">Nucleus</keyword>
<proteinExistence type="predicted"/>
<evidence type="ECO:0000256" key="16">
    <source>
        <dbReference type="ARBA" id="ARBA00080154"/>
    </source>
</evidence>
<keyword evidence="8" id="KW-0805">Transcription regulation</keyword>
<keyword evidence="9" id="KW-0175">Coiled coil</keyword>
<evidence type="ECO:0000256" key="3">
    <source>
        <dbReference type="ARBA" id="ARBA00004371"/>
    </source>
</evidence>
<dbReference type="EMBL" id="GEBQ01003537">
    <property type="protein sequence ID" value="JAT36440.1"/>
    <property type="molecule type" value="Transcribed_RNA"/>
</dbReference>
<dbReference type="GO" id="GO:0005829">
    <property type="term" value="C:cytosol"/>
    <property type="evidence" value="ECO:0007669"/>
    <property type="project" value="UniProtKB-SubCell"/>
</dbReference>
<gene>
    <name evidence="17" type="ORF">g.47144</name>
</gene>
<sequence length="120" mass="13292">MLYMFNVDVGTMMTFDMSLSMDLVSVLQEHIEKVLKIPIAMQVLLVSGGIALSPSQRVCAFSAGTDTNPIFLYNKQYYHHPSHMAPLDQMTFDAGPDLPDMQAEVDANLILPDTINTVIT</sequence>
<dbReference type="AlphaFoldDB" id="A0A1B6MKF6"/>
<dbReference type="CDD" id="cd17060">
    <property type="entry name" value="Ubl_RB1CC1"/>
    <property type="match status" value="1"/>
</dbReference>
<dbReference type="PANTHER" id="PTHR13222:SF1">
    <property type="entry name" value="RB1-INDUCIBLE COILED-COIL PROTEIN 1"/>
    <property type="match status" value="1"/>
</dbReference>
<evidence type="ECO:0000256" key="10">
    <source>
        <dbReference type="ARBA" id="ARBA00023163"/>
    </source>
</evidence>
<dbReference type="GO" id="GO:0019901">
    <property type="term" value="F:protein kinase binding"/>
    <property type="evidence" value="ECO:0007669"/>
    <property type="project" value="UniProtKB-ARBA"/>
</dbReference>
<dbReference type="InterPro" id="IPR040040">
    <property type="entry name" value="ATG11"/>
</dbReference>
<dbReference type="GO" id="GO:0000422">
    <property type="term" value="P:autophagy of mitochondrion"/>
    <property type="evidence" value="ECO:0007669"/>
    <property type="project" value="TreeGrafter"/>
</dbReference>
<dbReference type="GO" id="GO:0000045">
    <property type="term" value="P:autophagosome assembly"/>
    <property type="evidence" value="ECO:0007669"/>
    <property type="project" value="InterPro"/>
</dbReference>
<dbReference type="GO" id="GO:1990316">
    <property type="term" value="C:Atg1/ULK1 kinase complex"/>
    <property type="evidence" value="ECO:0007669"/>
    <property type="project" value="TreeGrafter"/>
</dbReference>
<evidence type="ECO:0000256" key="11">
    <source>
        <dbReference type="ARBA" id="ARBA00023228"/>
    </source>
</evidence>
<evidence type="ECO:0000256" key="15">
    <source>
        <dbReference type="ARBA" id="ARBA00069790"/>
    </source>
</evidence>
<dbReference type="GO" id="GO:0034517">
    <property type="term" value="P:ribophagy"/>
    <property type="evidence" value="ECO:0007669"/>
    <property type="project" value="TreeGrafter"/>
</dbReference>
<accession>A0A1B6MKF6</accession>